<keyword evidence="3 8" id="KW-0067">ATP-binding</keyword>
<dbReference type="Gene3D" id="2.30.30.360">
    <property type="entry name" value="Myosin S1 fragment, N-terminal"/>
    <property type="match status" value="1"/>
</dbReference>
<dbReference type="GO" id="GO:0016020">
    <property type="term" value="C:membrane"/>
    <property type="evidence" value="ECO:0000318"/>
    <property type="project" value="GO_Central"/>
</dbReference>
<dbReference type="GeneID" id="10502631"/>
<dbReference type="PROSITE" id="PS50096">
    <property type="entry name" value="IQ"/>
    <property type="match status" value="2"/>
</dbReference>
<dbReference type="Gene3D" id="1.20.120.720">
    <property type="entry name" value="Myosin VI head, motor domain, U50 subdomain"/>
    <property type="match status" value="1"/>
</dbReference>
<evidence type="ECO:0000256" key="5">
    <source>
        <dbReference type="ARBA" id="ARBA00023123"/>
    </source>
</evidence>
<evidence type="ECO:0000256" key="6">
    <source>
        <dbReference type="ARBA" id="ARBA00023175"/>
    </source>
</evidence>
<protein>
    <submittedName>
        <fullName evidence="13">Uncharacterized protein</fullName>
    </submittedName>
</protein>
<dbReference type="CDD" id="cd23767">
    <property type="entry name" value="IQCD"/>
    <property type="match status" value="1"/>
</dbReference>
<dbReference type="FunCoup" id="F0ZQ23">
    <property type="interactions" value="84"/>
</dbReference>
<evidence type="ECO:0000259" key="10">
    <source>
        <dbReference type="PROSITE" id="PS51126"/>
    </source>
</evidence>
<keyword evidence="6 8" id="KW-0505">Motor protein</keyword>
<dbReference type="GO" id="GO:0051015">
    <property type="term" value="F:actin filament binding"/>
    <property type="evidence" value="ECO:0000318"/>
    <property type="project" value="GO_Central"/>
</dbReference>
<keyword evidence="2 8" id="KW-0547">Nucleotide-binding</keyword>
<dbReference type="Pfam" id="PF01843">
    <property type="entry name" value="DIL"/>
    <property type="match status" value="1"/>
</dbReference>
<dbReference type="InParanoid" id="F0ZQ23"/>
<reference evidence="14" key="1">
    <citation type="journal article" date="2011" name="Genome Biol.">
        <title>Comparative genomics of the social amoebae Dictyostelium discoideum and Dictyostelium purpureum.</title>
        <authorList>
            <consortium name="US DOE Joint Genome Institute (JGI-PGF)"/>
            <person name="Sucgang R."/>
            <person name="Kuo A."/>
            <person name="Tian X."/>
            <person name="Salerno W."/>
            <person name="Parikh A."/>
            <person name="Feasley C.L."/>
            <person name="Dalin E."/>
            <person name="Tu H."/>
            <person name="Huang E."/>
            <person name="Barry K."/>
            <person name="Lindquist E."/>
            <person name="Shapiro H."/>
            <person name="Bruce D."/>
            <person name="Schmutz J."/>
            <person name="Salamov A."/>
            <person name="Fey P."/>
            <person name="Gaudet P."/>
            <person name="Anjard C."/>
            <person name="Babu M.M."/>
            <person name="Basu S."/>
            <person name="Bushmanova Y."/>
            <person name="van der Wel H."/>
            <person name="Katoh-Kurasawa M."/>
            <person name="Dinh C."/>
            <person name="Coutinho P.M."/>
            <person name="Saito T."/>
            <person name="Elias M."/>
            <person name="Schaap P."/>
            <person name="Kay R.R."/>
            <person name="Henrissat B."/>
            <person name="Eichinger L."/>
            <person name="Rivero F."/>
            <person name="Putnam N.H."/>
            <person name="West C.M."/>
            <person name="Loomis W.F."/>
            <person name="Chisholm R.L."/>
            <person name="Shaulsky G."/>
            <person name="Strassmann J.E."/>
            <person name="Queller D.C."/>
            <person name="Kuspa A."/>
            <person name="Grigoriev I.V."/>
        </authorList>
    </citation>
    <scope>NUCLEOTIDE SEQUENCE [LARGE SCALE GENOMIC DNA]</scope>
    <source>
        <strain evidence="14">QSDP1</strain>
    </source>
</reference>
<evidence type="ECO:0000256" key="2">
    <source>
        <dbReference type="ARBA" id="ARBA00022741"/>
    </source>
</evidence>
<keyword evidence="5 8" id="KW-0518">Myosin</keyword>
<dbReference type="Pfam" id="PF02736">
    <property type="entry name" value="Myosin_N"/>
    <property type="match status" value="1"/>
</dbReference>
<evidence type="ECO:0000313" key="13">
    <source>
        <dbReference type="EMBL" id="EGC33935.1"/>
    </source>
</evidence>
<evidence type="ECO:0000256" key="4">
    <source>
        <dbReference type="ARBA" id="ARBA00023054"/>
    </source>
</evidence>
<dbReference type="GO" id="GO:0007015">
    <property type="term" value="P:actin filament organization"/>
    <property type="evidence" value="ECO:0000318"/>
    <property type="project" value="GO_Central"/>
</dbReference>
<organism evidence="13 14">
    <name type="scientific">Dictyostelium purpureum</name>
    <name type="common">Slime mold</name>
    <dbReference type="NCBI Taxonomy" id="5786"/>
    <lineage>
        <taxon>Eukaryota</taxon>
        <taxon>Amoebozoa</taxon>
        <taxon>Evosea</taxon>
        <taxon>Eumycetozoa</taxon>
        <taxon>Dictyostelia</taxon>
        <taxon>Dictyosteliales</taxon>
        <taxon>Dictyosteliaceae</taxon>
        <taxon>Dictyostelium</taxon>
    </lineage>
</organism>
<dbReference type="Proteomes" id="UP000001064">
    <property type="component" value="Unassembled WGS sequence"/>
</dbReference>
<evidence type="ECO:0000256" key="8">
    <source>
        <dbReference type="PROSITE-ProRule" id="PRU00782"/>
    </source>
</evidence>
<evidence type="ECO:0000256" key="9">
    <source>
        <dbReference type="SAM" id="MobiDB-lite"/>
    </source>
</evidence>
<dbReference type="CDD" id="cd00124">
    <property type="entry name" value="MYSc"/>
    <property type="match status" value="1"/>
</dbReference>
<dbReference type="PROSITE" id="PS51844">
    <property type="entry name" value="SH3_LIKE"/>
    <property type="match status" value="1"/>
</dbReference>
<evidence type="ECO:0000256" key="7">
    <source>
        <dbReference type="ARBA" id="ARBA00023203"/>
    </source>
</evidence>
<dbReference type="InterPro" id="IPR000048">
    <property type="entry name" value="IQ_motif_EF-hand-BS"/>
</dbReference>
<dbReference type="FunFam" id="1.10.10.820:FF:000001">
    <property type="entry name" value="Myosin heavy chain"/>
    <property type="match status" value="1"/>
</dbReference>
<name>F0ZQ23_DICPU</name>
<evidence type="ECO:0000313" key="14">
    <source>
        <dbReference type="Proteomes" id="UP000001064"/>
    </source>
</evidence>
<dbReference type="InterPro" id="IPR008989">
    <property type="entry name" value="Myosin_S1_N"/>
</dbReference>
<dbReference type="PRINTS" id="PR00193">
    <property type="entry name" value="MYOSINHEAVY"/>
</dbReference>
<comment type="similarity">
    <text evidence="8">Belongs to the TRAFAC class myosin-kinesin ATPase superfamily. Myosin family.</text>
</comment>
<dbReference type="GO" id="GO:0005524">
    <property type="term" value="F:ATP binding"/>
    <property type="evidence" value="ECO:0007669"/>
    <property type="project" value="UniProtKB-UniRule"/>
</dbReference>
<dbReference type="InterPro" id="IPR036961">
    <property type="entry name" value="Kinesin_motor_dom_sf"/>
</dbReference>
<dbReference type="OrthoDB" id="6108017at2759"/>
<dbReference type="Gene3D" id="3.40.850.10">
    <property type="entry name" value="Kinesin motor domain"/>
    <property type="match status" value="1"/>
</dbReference>
<dbReference type="InterPro" id="IPR001609">
    <property type="entry name" value="Myosin_head_motor_dom-like"/>
</dbReference>
<dbReference type="eggNOG" id="KOG0160">
    <property type="taxonomic scope" value="Eukaryota"/>
</dbReference>
<feature type="domain" description="Myosin motor" evidence="11">
    <location>
        <begin position="55"/>
        <end position="731"/>
    </location>
</feature>
<evidence type="ECO:0000256" key="1">
    <source>
        <dbReference type="ARBA" id="ARBA00022737"/>
    </source>
</evidence>
<dbReference type="GO" id="GO:0016459">
    <property type="term" value="C:myosin complex"/>
    <property type="evidence" value="ECO:0007669"/>
    <property type="project" value="UniProtKB-KW"/>
</dbReference>
<feature type="domain" description="Myosin N-terminal SH3-like" evidence="12">
    <location>
        <begin position="2"/>
        <end position="51"/>
    </location>
</feature>
<sequence>MCGKERVWIPNEEKGWIEGDIVKETQEGILIKGDDDKEVIIPKDELRMQNPSIQEGIDDMTGLSHLHEAAVIHNLIKRYEINSIYTYTGSILIAINPYTKLPIYTKEMIESFCDQPVAKLQPHVYSIAEGAYREMLNFQKNQSILVSGESGAGKTETTKFLLQYFAAMGEKGNGVNTSMVSEEDIEEGNSIETQVIKSTPILEAFGNAKTLRNDNSSRFGKFIEIHFDKLKGTIVGAKLETYLLEKSRIVKPQENERSYHIFYQMLAGLSDEQKEMLKITSNPEDFYYLKESGCHSIESVDDGDVFIKTEKALKVVGFNDEELMGVWKVLSAILHISNIEFNPGKEEDSSELIESPSNKNQFGDNYKPLDVACELLGCSPDALKPTFTKRTMKAGNESCILNLTVDQACQARDSLAMFLYSRLFDWIVYRINQSIDKTTKKDYLFIGILDIYGFESFENNSFEQFTINYANEKLQNQFNHQIFKLEQKEYEKEKIDWSYIEFQDNQECIDLIEKKPLGILSILDEESQFPKSTPDTLCTKLYQNHGKTKNFEKPRFSNTHFIIDHYAGKVSYDTNLFLEKNKDFIISEQVSALQSTNKMDGDSKSKTSTGVKSSSTFKFTSVSSQFKESLNSLMTTINSTNPHYIRCIKPNTEKSPQLFDNLMVLHQLRCSGVIEQLRISRSGYPSLLTDEKKGSELLMEKLKIDKNNVQFGVTKLFFRSGVIANLELLRSQTMINSAILIQKIWRGFVQRSLYQSVLQSTIFFQSIIRMFYAKQEYESLLEEDAAIHLQSLLRASIYEKEFSEVINSTVHIQSLLRRLQDAKEFVELCTRMNNVIKIQSRWRGRVARKLFRQMKIDAKSLNNVVAEKEKLVSRLDDIQSKLNSESNMAKQIKEEKEKLENEMGSIQIEKEKLVSDYGNIQMEKEELLLKLKNLEKEYQEYKKKTEILIEQLKNQVISLEQMAENSGSATTHSFGENSSFTSPPISLNESGISQVSSAVDSSIEEENSMNSSIILSPKQHKGERRRDFGDKSPPLISSQEIPSSQRKEDMVPKKDFINLEKEYSILKEKDETHQKYIDSLKNQITQLEDKLKKQTTHPRSLLPGIPSNINESPKPTKLSLKQQQDLNNYNTAVMNVTSPIQVSPVATNVATTTISPLSKDNVKSLSYKDFTNSQEIAAAAAAAALNSQNNNLQISPTNSDASESNKSKVASTISDLVSALNFNNCQLESGKFLIDLMMKADHQVPTYVPSEMGGIPEPAFIVSRCFLKNIYNPDLENRSQELIEMNVNIIIYFCDKVEEIIYRDPKSNCSSLCYWFSNFYVLFNIMEAYSDESMDKIVLSDQEKVYIDKLKTTLQTMIVKAHKNVVKNITDYIQPILHKSLNDTSSEIDFMDPITNYLNQIQISLSLETCELNNNICKLLFEQLFVYINAMIFNEILLRKDLCCLRSSIPIKMNISELEHWVKTHQGKEWSVSVCDKLKLLKEVVYILMIDKTQLQNEELRKEICPTLSIAQLKQLLTMYSPDVDSFEDPIPLEILTTLMDCPDYNPSENILLDLSKIFTLKFINSHQLASSTSSLTDLMTSINLSHLENVQYICDDLVSNIVKKNIEIASNIQKIKK</sequence>
<dbReference type="SMART" id="SM00242">
    <property type="entry name" value="MYSc"/>
    <property type="match status" value="1"/>
</dbReference>
<dbReference type="PROSITE" id="PS51456">
    <property type="entry name" value="MYOSIN_MOTOR"/>
    <property type="match status" value="1"/>
</dbReference>
<evidence type="ECO:0000256" key="3">
    <source>
        <dbReference type="ARBA" id="ARBA00022840"/>
    </source>
</evidence>
<dbReference type="Pfam" id="PF00063">
    <property type="entry name" value="Myosin_head"/>
    <property type="match status" value="1"/>
</dbReference>
<dbReference type="SMART" id="SM00015">
    <property type="entry name" value="IQ"/>
    <property type="match status" value="4"/>
</dbReference>
<dbReference type="Gene3D" id="1.20.58.530">
    <property type="match status" value="1"/>
</dbReference>
<keyword evidence="1" id="KW-0677">Repeat</keyword>
<feature type="binding site" evidence="8">
    <location>
        <begin position="148"/>
        <end position="155"/>
    </location>
    <ligand>
        <name>ATP</name>
        <dbReference type="ChEBI" id="CHEBI:30616"/>
    </ligand>
</feature>
<dbReference type="InterPro" id="IPR002710">
    <property type="entry name" value="Dilute_dom"/>
</dbReference>
<feature type="region of interest" description="Actin-binding" evidence="8">
    <location>
        <begin position="630"/>
        <end position="652"/>
    </location>
</feature>
<feature type="compositionally biased region" description="Polar residues" evidence="9">
    <location>
        <begin position="1035"/>
        <end position="1044"/>
    </location>
</feature>
<dbReference type="SMART" id="SM01132">
    <property type="entry name" value="DIL"/>
    <property type="match status" value="1"/>
</dbReference>
<feature type="domain" description="Dilute" evidence="10">
    <location>
        <begin position="1295"/>
        <end position="1545"/>
    </location>
</feature>
<dbReference type="Gene3D" id="1.10.10.820">
    <property type="match status" value="1"/>
</dbReference>
<dbReference type="RefSeq" id="XP_003289517.1">
    <property type="nucleotide sequence ID" value="XM_003289469.1"/>
</dbReference>
<dbReference type="VEuPathDB" id="AmoebaDB:DICPUDRAFT_98394"/>
<proteinExistence type="inferred from homology"/>
<dbReference type="GO" id="GO:0015629">
    <property type="term" value="C:actin cytoskeleton"/>
    <property type="evidence" value="ECO:0000318"/>
    <property type="project" value="GO_Central"/>
</dbReference>
<feature type="compositionally biased region" description="Polar residues" evidence="9">
    <location>
        <begin position="963"/>
        <end position="1000"/>
    </location>
</feature>
<feature type="region of interest" description="Disordered" evidence="9">
    <location>
        <begin position="1092"/>
        <end position="1115"/>
    </location>
</feature>
<dbReference type="GO" id="GO:0005737">
    <property type="term" value="C:cytoplasm"/>
    <property type="evidence" value="ECO:0000318"/>
    <property type="project" value="GO_Central"/>
</dbReference>
<evidence type="ECO:0000259" key="12">
    <source>
        <dbReference type="PROSITE" id="PS51844"/>
    </source>
</evidence>
<dbReference type="Gene3D" id="3.30.70.1590">
    <property type="match status" value="1"/>
</dbReference>
<dbReference type="KEGG" id="dpp:DICPUDRAFT_98394"/>
<gene>
    <name evidence="13" type="ORF">DICPUDRAFT_98394</name>
</gene>
<dbReference type="STRING" id="5786.F0ZQ23"/>
<dbReference type="PANTHER" id="PTHR13140:SF706">
    <property type="entry name" value="DILUTE CLASS UNCONVENTIONAL MYOSIN, ISOFORM C"/>
    <property type="match status" value="1"/>
</dbReference>
<dbReference type="InterPro" id="IPR004009">
    <property type="entry name" value="SH3_Myosin"/>
</dbReference>
<evidence type="ECO:0000259" key="11">
    <source>
        <dbReference type="PROSITE" id="PS51456"/>
    </source>
</evidence>
<feature type="region of interest" description="Disordered" evidence="9">
    <location>
        <begin position="963"/>
        <end position="1050"/>
    </location>
</feature>
<dbReference type="SUPFAM" id="SSF52540">
    <property type="entry name" value="P-loop containing nucleoside triphosphate hydrolases"/>
    <property type="match status" value="2"/>
</dbReference>
<keyword evidence="7 8" id="KW-0009">Actin-binding</keyword>
<dbReference type="Gene3D" id="1.20.5.190">
    <property type="match status" value="2"/>
</dbReference>
<dbReference type="PROSITE" id="PS51126">
    <property type="entry name" value="DILUTE"/>
    <property type="match status" value="1"/>
</dbReference>
<keyword evidence="4" id="KW-0175">Coiled coil</keyword>
<dbReference type="PANTHER" id="PTHR13140">
    <property type="entry name" value="MYOSIN"/>
    <property type="match status" value="1"/>
</dbReference>
<dbReference type="GO" id="GO:0000146">
    <property type="term" value="F:microfilament motor activity"/>
    <property type="evidence" value="ECO:0000318"/>
    <property type="project" value="GO_Central"/>
</dbReference>
<dbReference type="GO" id="GO:0006897">
    <property type="term" value="P:endocytosis"/>
    <property type="evidence" value="ECO:0000318"/>
    <property type="project" value="GO_Central"/>
</dbReference>
<dbReference type="OMA" id="ISELEHW"/>
<accession>F0ZQ23</accession>
<dbReference type="Pfam" id="PF00612">
    <property type="entry name" value="IQ"/>
    <property type="match status" value="2"/>
</dbReference>
<dbReference type="InterPro" id="IPR027417">
    <property type="entry name" value="P-loop_NTPase"/>
</dbReference>
<keyword evidence="14" id="KW-1185">Reference proteome</keyword>
<dbReference type="EMBL" id="GL871119">
    <property type="protein sequence ID" value="EGC33935.1"/>
    <property type="molecule type" value="Genomic_DNA"/>
</dbReference>